<evidence type="ECO:0000313" key="9">
    <source>
        <dbReference type="Proteomes" id="UP000177039"/>
    </source>
</evidence>
<comment type="subcellular location">
    <subcellularLocation>
        <location evidence="1">Cell membrane</location>
        <topology evidence="1">Multi-pass membrane protein</topology>
    </subcellularLocation>
</comment>
<dbReference type="EMBL" id="MFBT01000039">
    <property type="protein sequence ID" value="OGD98279.1"/>
    <property type="molecule type" value="Genomic_DNA"/>
</dbReference>
<reference evidence="8 9" key="1">
    <citation type="journal article" date="2016" name="Nat. Commun.">
        <title>Thousands of microbial genomes shed light on interconnected biogeochemical processes in an aquifer system.</title>
        <authorList>
            <person name="Anantharaman K."/>
            <person name="Brown C.T."/>
            <person name="Hug L.A."/>
            <person name="Sharon I."/>
            <person name="Castelle C.J."/>
            <person name="Probst A.J."/>
            <person name="Thomas B.C."/>
            <person name="Singh A."/>
            <person name="Wilkins M.J."/>
            <person name="Karaoz U."/>
            <person name="Brodie E.L."/>
            <person name="Williams K.H."/>
            <person name="Hubbard S.S."/>
            <person name="Banfield J.F."/>
        </authorList>
    </citation>
    <scope>NUCLEOTIDE SEQUENCE [LARGE SCALE GENOMIC DNA]</scope>
</reference>
<feature type="transmembrane region" description="Helical" evidence="7">
    <location>
        <begin position="123"/>
        <end position="142"/>
    </location>
</feature>
<keyword evidence="5 7" id="KW-1133">Transmembrane helix</keyword>
<evidence type="ECO:0000256" key="7">
    <source>
        <dbReference type="SAM" id="Phobius"/>
    </source>
</evidence>
<gene>
    <name evidence="8" type="ORF">A3B54_04170</name>
</gene>
<protein>
    <recommendedName>
        <fullName evidence="10">DoxX family protein</fullName>
    </recommendedName>
</protein>
<keyword evidence="3" id="KW-1003">Cell membrane</keyword>
<dbReference type="GO" id="GO:0005886">
    <property type="term" value="C:plasma membrane"/>
    <property type="evidence" value="ECO:0007669"/>
    <property type="project" value="UniProtKB-SubCell"/>
</dbReference>
<evidence type="ECO:0000256" key="3">
    <source>
        <dbReference type="ARBA" id="ARBA00022475"/>
    </source>
</evidence>
<evidence type="ECO:0000256" key="6">
    <source>
        <dbReference type="ARBA" id="ARBA00023136"/>
    </source>
</evidence>
<evidence type="ECO:0000256" key="1">
    <source>
        <dbReference type="ARBA" id="ARBA00004651"/>
    </source>
</evidence>
<organism evidence="8 9">
    <name type="scientific">Candidatus Curtissbacteria bacterium RIFCSPLOWO2_01_FULL_42_50</name>
    <dbReference type="NCBI Taxonomy" id="1797730"/>
    <lineage>
        <taxon>Bacteria</taxon>
        <taxon>Candidatus Curtissiibacteriota</taxon>
    </lineage>
</organism>
<evidence type="ECO:0008006" key="10">
    <source>
        <dbReference type="Google" id="ProtNLM"/>
    </source>
</evidence>
<sequence length="159" mass="17787">MTITRLQRISLFVARILLGWLMFYAGWSKVITYFTDARDFSAAGFLKGLEGPFASIFLSLSGNVVVDWLNAYGLLLVGLAIVLGIFVRFASFWGVVLMLLYYLAGFPPERAFIVDEHVIYSSVFVFMAFCGAGRIWGLDAFIEKTQFVKKNPAIAKFLG</sequence>
<dbReference type="AlphaFoldDB" id="A0A1F5H2H6"/>
<dbReference type="InterPro" id="IPR032808">
    <property type="entry name" value="DoxX"/>
</dbReference>
<name>A0A1F5H2H6_9BACT</name>
<dbReference type="Pfam" id="PF07681">
    <property type="entry name" value="DoxX"/>
    <property type="match status" value="1"/>
</dbReference>
<dbReference type="PANTHER" id="PTHR33452:SF1">
    <property type="entry name" value="INNER MEMBRANE PROTEIN YPHA-RELATED"/>
    <property type="match status" value="1"/>
</dbReference>
<dbReference type="Proteomes" id="UP000177039">
    <property type="component" value="Unassembled WGS sequence"/>
</dbReference>
<evidence type="ECO:0000313" key="8">
    <source>
        <dbReference type="EMBL" id="OGD98279.1"/>
    </source>
</evidence>
<feature type="transmembrane region" description="Helical" evidence="7">
    <location>
        <begin position="76"/>
        <end position="103"/>
    </location>
</feature>
<comment type="caution">
    <text evidence="8">The sequence shown here is derived from an EMBL/GenBank/DDBJ whole genome shotgun (WGS) entry which is preliminary data.</text>
</comment>
<proteinExistence type="inferred from homology"/>
<feature type="transmembrane region" description="Helical" evidence="7">
    <location>
        <begin position="12"/>
        <end position="31"/>
    </location>
</feature>
<keyword evidence="4 7" id="KW-0812">Transmembrane</keyword>
<dbReference type="InterPro" id="IPR051907">
    <property type="entry name" value="DoxX-like_oxidoreductase"/>
</dbReference>
<evidence type="ECO:0000256" key="2">
    <source>
        <dbReference type="ARBA" id="ARBA00006679"/>
    </source>
</evidence>
<evidence type="ECO:0000256" key="5">
    <source>
        <dbReference type="ARBA" id="ARBA00022989"/>
    </source>
</evidence>
<accession>A0A1F5H2H6</accession>
<evidence type="ECO:0000256" key="4">
    <source>
        <dbReference type="ARBA" id="ARBA00022692"/>
    </source>
</evidence>
<dbReference type="PANTHER" id="PTHR33452">
    <property type="entry name" value="OXIDOREDUCTASE CATD-RELATED"/>
    <property type="match status" value="1"/>
</dbReference>
<comment type="similarity">
    <text evidence="2">Belongs to the DoxX family.</text>
</comment>
<keyword evidence="6 7" id="KW-0472">Membrane</keyword>